<comment type="pathway">
    <text evidence="2 14 15">Porphyrin-containing compound metabolism; protoporphyrin-IX biosynthesis; protoporphyrin-IX from protoporphyrinogen-IX: step 1/1.</text>
</comment>
<dbReference type="EMBL" id="BAQB01000004">
    <property type="protein sequence ID" value="GBR44514.1"/>
    <property type="molecule type" value="Genomic_DNA"/>
</dbReference>
<dbReference type="PANTHER" id="PTHR40255">
    <property type="entry name" value="UPF0093 MEMBRANE PROTEIN SLR1790"/>
    <property type="match status" value="1"/>
</dbReference>
<evidence type="ECO:0000256" key="2">
    <source>
        <dbReference type="ARBA" id="ARBA00005073"/>
    </source>
</evidence>
<evidence type="ECO:0000256" key="14">
    <source>
        <dbReference type="HAMAP-Rule" id="MF_02239"/>
    </source>
</evidence>
<comment type="similarity">
    <text evidence="3 14 15">Belongs to the HemJ family.</text>
</comment>
<dbReference type="RefSeq" id="WP_084367109.1">
    <property type="nucleotide sequence ID" value="NZ_BAQB01000004.1"/>
</dbReference>
<feature type="transmembrane region" description="Helical" evidence="14">
    <location>
        <begin position="6"/>
        <end position="25"/>
    </location>
</feature>
<proteinExistence type="inferred from homology"/>
<keyword evidence="12 14" id="KW-0472">Membrane</keyword>
<sequence>MDHMQWLLSLHIMAFTAWMAGLFYLPRLFVYHCQTEPGSAEYERFSVMERKLLKQIMNPAMIVTLVAGGVLASLPGLIEWGAVWWWSKLIAVLGLCAFHGMCSVWRKQFFIQKNNHTERYYRIANEIPTLFMMIVIIMIIVRP</sequence>
<evidence type="ECO:0000256" key="3">
    <source>
        <dbReference type="ARBA" id="ARBA00006501"/>
    </source>
</evidence>
<evidence type="ECO:0000256" key="15">
    <source>
        <dbReference type="PIRNR" id="PIRNR004638"/>
    </source>
</evidence>
<feature type="transmembrane region" description="Helical" evidence="14">
    <location>
        <begin position="123"/>
        <end position="141"/>
    </location>
</feature>
<evidence type="ECO:0000313" key="17">
    <source>
        <dbReference type="Proteomes" id="UP001062443"/>
    </source>
</evidence>
<dbReference type="Pfam" id="PF03653">
    <property type="entry name" value="UPF0093"/>
    <property type="match status" value="1"/>
</dbReference>
<evidence type="ECO:0000256" key="12">
    <source>
        <dbReference type="ARBA" id="ARBA00023136"/>
    </source>
</evidence>
<evidence type="ECO:0000256" key="7">
    <source>
        <dbReference type="ARBA" id="ARBA00022692"/>
    </source>
</evidence>
<reference evidence="16" key="1">
    <citation type="submission" date="2013-04" db="EMBL/GenBank/DDBJ databases">
        <title>The genome sequencing project of 58 acetic acid bacteria.</title>
        <authorList>
            <person name="Okamoto-Kainuma A."/>
            <person name="Ishikawa M."/>
            <person name="Umino S."/>
            <person name="Koizumi Y."/>
            <person name="Shiwa Y."/>
            <person name="Yoshikawa H."/>
            <person name="Matsutani M."/>
            <person name="Matsushita K."/>
        </authorList>
    </citation>
    <scope>NUCLEOTIDE SEQUENCE</scope>
    <source>
        <strain evidence="16">NBRC 106556</strain>
    </source>
</reference>
<keyword evidence="9 14" id="KW-1133">Transmembrane helix</keyword>
<comment type="subcellular location">
    <subcellularLocation>
        <location evidence="1 14">Cell membrane</location>
        <topology evidence="1 14">Multi-pass membrane protein</topology>
    </subcellularLocation>
</comment>
<keyword evidence="10 14" id="KW-0560">Oxidoreductase</keyword>
<keyword evidence="17" id="KW-1185">Reference proteome</keyword>
<evidence type="ECO:0000256" key="1">
    <source>
        <dbReference type="ARBA" id="ARBA00004651"/>
    </source>
</evidence>
<dbReference type="PANTHER" id="PTHR40255:SF1">
    <property type="entry name" value="PROTOPORPHYRINOGEN IX OXIDASE"/>
    <property type="match status" value="1"/>
</dbReference>
<dbReference type="Proteomes" id="UP001062443">
    <property type="component" value="Unassembled WGS sequence"/>
</dbReference>
<evidence type="ECO:0000256" key="13">
    <source>
        <dbReference type="ARBA" id="ARBA00048390"/>
    </source>
</evidence>
<accession>A0ABQ0QH03</accession>
<comment type="catalytic activity">
    <reaction evidence="13 14 15">
        <text>protoporphyrinogen IX + 3 A = protoporphyrin IX + 3 AH2</text>
        <dbReference type="Rhea" id="RHEA:62000"/>
        <dbReference type="ChEBI" id="CHEBI:13193"/>
        <dbReference type="ChEBI" id="CHEBI:17499"/>
        <dbReference type="ChEBI" id="CHEBI:57306"/>
        <dbReference type="ChEBI" id="CHEBI:57307"/>
    </reaction>
</comment>
<protein>
    <recommendedName>
        <fullName evidence="4 14">Protoporphyrinogen IX oxidase</fullName>
        <shortName evidence="14">PPO</shortName>
        <ecNumber evidence="14 15">1.3.99.-</ecNumber>
    </recommendedName>
</protein>
<feature type="transmembrane region" description="Helical" evidence="14">
    <location>
        <begin position="56"/>
        <end position="78"/>
    </location>
</feature>
<keyword evidence="7 14" id="KW-0812">Transmembrane</keyword>
<evidence type="ECO:0000256" key="8">
    <source>
        <dbReference type="ARBA" id="ARBA00022723"/>
    </source>
</evidence>
<feature type="transmembrane region" description="Helical" evidence="14">
    <location>
        <begin position="84"/>
        <end position="102"/>
    </location>
</feature>
<evidence type="ECO:0000256" key="10">
    <source>
        <dbReference type="ARBA" id="ARBA00023002"/>
    </source>
</evidence>
<feature type="binding site" description="axial binding residue" evidence="14">
    <location>
        <position position="11"/>
    </location>
    <ligand>
        <name>heme</name>
        <dbReference type="ChEBI" id="CHEBI:30413"/>
    </ligand>
    <ligandPart>
        <name>Fe</name>
        <dbReference type="ChEBI" id="CHEBI:18248"/>
    </ligandPart>
</feature>
<keyword evidence="5 14" id="KW-1003">Cell membrane</keyword>
<evidence type="ECO:0000256" key="4">
    <source>
        <dbReference type="ARBA" id="ARBA00017504"/>
    </source>
</evidence>
<dbReference type="InterPro" id="IPR005265">
    <property type="entry name" value="HemJ-like"/>
</dbReference>
<evidence type="ECO:0000256" key="6">
    <source>
        <dbReference type="ARBA" id="ARBA00022617"/>
    </source>
</evidence>
<dbReference type="PIRSF" id="PIRSF004638">
    <property type="entry name" value="UCP004638"/>
    <property type="match status" value="1"/>
</dbReference>
<comment type="cofactor">
    <cofactor evidence="14 15">
        <name>heme b</name>
        <dbReference type="ChEBI" id="CHEBI:60344"/>
    </cofactor>
    <text evidence="14 15">Binds 1 heme b (iron(II)-protoporphyrin IX) group per subunit.</text>
</comment>
<keyword evidence="11 14" id="KW-0408">Iron</keyword>
<dbReference type="HAMAP" id="MF_02239">
    <property type="entry name" value="HemJ"/>
    <property type="match status" value="1"/>
</dbReference>
<evidence type="ECO:0000313" key="16">
    <source>
        <dbReference type="EMBL" id="GBR44514.1"/>
    </source>
</evidence>
<dbReference type="EC" id="1.3.99.-" evidence="14 15"/>
<keyword evidence="8 14" id="KW-0479">Metal-binding</keyword>
<evidence type="ECO:0000256" key="11">
    <source>
        <dbReference type="ARBA" id="ARBA00023004"/>
    </source>
</evidence>
<evidence type="ECO:0000256" key="5">
    <source>
        <dbReference type="ARBA" id="ARBA00022475"/>
    </source>
</evidence>
<organism evidence="16 17">
    <name type="scientific">Neokomagataea tanensis NBRC 106556</name>
    <dbReference type="NCBI Taxonomy" id="1223519"/>
    <lineage>
        <taxon>Bacteria</taxon>
        <taxon>Pseudomonadati</taxon>
        <taxon>Pseudomonadota</taxon>
        <taxon>Alphaproteobacteria</taxon>
        <taxon>Acetobacterales</taxon>
        <taxon>Acetobacteraceae</taxon>
        <taxon>Neokomagataea</taxon>
    </lineage>
</organism>
<comment type="subunit">
    <text evidence="14">Homodimer.</text>
</comment>
<gene>
    <name evidence="16" type="ORF">AA106556_0451</name>
</gene>
<keyword evidence="6 14" id="KW-0349">Heme</keyword>
<evidence type="ECO:0000256" key="9">
    <source>
        <dbReference type="ARBA" id="ARBA00022989"/>
    </source>
</evidence>
<comment type="caution">
    <text evidence="16">The sequence shown here is derived from an EMBL/GenBank/DDBJ whole genome shotgun (WGS) entry which is preliminary data.</text>
</comment>
<comment type="function">
    <text evidence="14 15">Catalyzes the oxidation of protoporphyrinogen IX to protoporphyrin IX.</text>
</comment>
<name>A0ABQ0QH03_9PROT</name>
<feature type="binding site" description="axial binding residue" evidence="14">
    <location>
        <position position="88"/>
    </location>
    <ligand>
        <name>heme</name>
        <dbReference type="ChEBI" id="CHEBI:30413"/>
    </ligand>
    <ligandPart>
        <name>Fe</name>
        <dbReference type="ChEBI" id="CHEBI:18248"/>
    </ligandPart>
</feature>